<dbReference type="STRING" id="602072.A0A1R3RCQ9"/>
<keyword evidence="4" id="KW-1185">Reference proteome</keyword>
<keyword evidence="1" id="KW-0378">Hydrolase</keyword>
<evidence type="ECO:0000259" key="2">
    <source>
        <dbReference type="Pfam" id="PF07910"/>
    </source>
</evidence>
<sequence length="463" mass="51807">MDHRNDSDPVCPFYSFSGPDINLVAEHVEICHPEVDTQHKRGGWSTDMLETSPEWQCLPSSDGKEECSSNYMECSHGCGEIVVDAELSAHLDMHFAERVALEDTCSPRHEFPCDIKALTSCPGAKCQTQLSECFPGPSPNEDTSHTSLVRASDFKTAHHGGIKRLGRTELGPHAHEKQMPSWLRRMLEKGTKSSLANTIAVGGMLRRHEVVENETRDVIPVLAHLCEQDKTVQRAFFCSPKVHQISKIPKEGGFCGYRNIQMLITYIKETRMSGHERFPGDLPTIFQLQDMIEDAWDKGFNSVGRVETGGIRGTRKYIGTPEAQALFQSIGIQCEANSIGATKEMRAHDALFMKVAAYFRDVCSLEGKNKVIQTSLPPIYFQHQGHSLTIVGFEIRDNASADILVFDPMFRTPPAVKRLKGALTLTSDPARILKGYRRGTAYLQKYKTFELLKLRDPANLPEK</sequence>
<name>A0A1R3RCQ9_ASPC5</name>
<dbReference type="VEuPathDB" id="FungiDB:ASPCADRAFT_210699"/>
<evidence type="ECO:0000256" key="1">
    <source>
        <dbReference type="ARBA" id="ARBA00022801"/>
    </source>
</evidence>
<dbReference type="Gene3D" id="3.90.70.130">
    <property type="match status" value="1"/>
</dbReference>
<dbReference type="OrthoDB" id="288987at2759"/>
<feature type="domain" description="UFSP1/2/DUB catalytic" evidence="2">
    <location>
        <begin position="233"/>
        <end position="452"/>
    </location>
</feature>
<evidence type="ECO:0000313" key="4">
    <source>
        <dbReference type="Proteomes" id="UP000188318"/>
    </source>
</evidence>
<dbReference type="Pfam" id="PF07910">
    <property type="entry name" value="Peptidase_C78"/>
    <property type="match status" value="1"/>
</dbReference>
<reference evidence="4" key="1">
    <citation type="journal article" date="2017" name="Genome Biol.">
        <title>Comparative genomics reveals high biological diversity and specific adaptations in the industrially and medically important fungal genus Aspergillus.</title>
        <authorList>
            <person name="de Vries R.P."/>
            <person name="Riley R."/>
            <person name="Wiebenga A."/>
            <person name="Aguilar-Osorio G."/>
            <person name="Amillis S."/>
            <person name="Uchima C.A."/>
            <person name="Anderluh G."/>
            <person name="Asadollahi M."/>
            <person name="Askin M."/>
            <person name="Barry K."/>
            <person name="Battaglia E."/>
            <person name="Bayram O."/>
            <person name="Benocci T."/>
            <person name="Braus-Stromeyer S.A."/>
            <person name="Caldana C."/>
            <person name="Canovas D."/>
            <person name="Cerqueira G.C."/>
            <person name="Chen F."/>
            <person name="Chen W."/>
            <person name="Choi C."/>
            <person name="Clum A."/>
            <person name="Dos Santos R.A."/>
            <person name="Damasio A.R."/>
            <person name="Diallinas G."/>
            <person name="Emri T."/>
            <person name="Fekete E."/>
            <person name="Flipphi M."/>
            <person name="Freyberg S."/>
            <person name="Gallo A."/>
            <person name="Gournas C."/>
            <person name="Habgood R."/>
            <person name="Hainaut M."/>
            <person name="Harispe M.L."/>
            <person name="Henrissat B."/>
            <person name="Hilden K.S."/>
            <person name="Hope R."/>
            <person name="Hossain A."/>
            <person name="Karabika E."/>
            <person name="Karaffa L."/>
            <person name="Karanyi Z."/>
            <person name="Krasevec N."/>
            <person name="Kuo A."/>
            <person name="Kusch H."/>
            <person name="LaButti K."/>
            <person name="Lagendijk E.L."/>
            <person name="Lapidus A."/>
            <person name="Levasseur A."/>
            <person name="Lindquist E."/>
            <person name="Lipzen A."/>
            <person name="Logrieco A.F."/>
            <person name="MacCabe A."/>
            <person name="Maekelae M.R."/>
            <person name="Malavazi I."/>
            <person name="Melin P."/>
            <person name="Meyer V."/>
            <person name="Mielnichuk N."/>
            <person name="Miskei M."/>
            <person name="Molnar A.P."/>
            <person name="Mule G."/>
            <person name="Ngan C.Y."/>
            <person name="Orejas M."/>
            <person name="Orosz E."/>
            <person name="Ouedraogo J.P."/>
            <person name="Overkamp K.M."/>
            <person name="Park H.-S."/>
            <person name="Perrone G."/>
            <person name="Piumi F."/>
            <person name="Punt P.J."/>
            <person name="Ram A.F."/>
            <person name="Ramon A."/>
            <person name="Rauscher S."/>
            <person name="Record E."/>
            <person name="Riano-Pachon D.M."/>
            <person name="Robert V."/>
            <person name="Roehrig J."/>
            <person name="Ruller R."/>
            <person name="Salamov A."/>
            <person name="Salih N.S."/>
            <person name="Samson R.A."/>
            <person name="Sandor E."/>
            <person name="Sanguinetti M."/>
            <person name="Schuetze T."/>
            <person name="Sepcic K."/>
            <person name="Shelest E."/>
            <person name="Sherlock G."/>
            <person name="Sophianopoulou V."/>
            <person name="Squina F.M."/>
            <person name="Sun H."/>
            <person name="Susca A."/>
            <person name="Todd R.B."/>
            <person name="Tsang A."/>
            <person name="Unkles S.E."/>
            <person name="van de Wiele N."/>
            <person name="van Rossen-Uffink D."/>
            <person name="Oliveira J.V."/>
            <person name="Vesth T.C."/>
            <person name="Visser J."/>
            <person name="Yu J.-H."/>
            <person name="Zhou M."/>
            <person name="Andersen M.R."/>
            <person name="Archer D.B."/>
            <person name="Baker S.E."/>
            <person name="Benoit I."/>
            <person name="Brakhage A.A."/>
            <person name="Braus G.H."/>
            <person name="Fischer R."/>
            <person name="Frisvad J.C."/>
            <person name="Goldman G.H."/>
            <person name="Houbraken J."/>
            <person name="Oakley B."/>
            <person name="Pocsi I."/>
            <person name="Scazzocchio C."/>
            <person name="Seiboth B."/>
            <person name="vanKuyk P.A."/>
            <person name="Wortman J."/>
            <person name="Dyer P.S."/>
            <person name="Grigoriev I.V."/>
        </authorList>
    </citation>
    <scope>NUCLEOTIDE SEQUENCE [LARGE SCALE GENOMIC DNA]</scope>
    <source>
        <strain evidence="4">ITEM 5010</strain>
    </source>
</reference>
<dbReference type="InterPro" id="IPR012462">
    <property type="entry name" value="UFSP1/2_DUB_cat"/>
</dbReference>
<dbReference type="Proteomes" id="UP000188318">
    <property type="component" value="Unassembled WGS sequence"/>
</dbReference>
<proteinExistence type="predicted"/>
<dbReference type="AlphaFoldDB" id="A0A1R3RCQ9"/>
<accession>A0A1R3RCQ9</accession>
<dbReference type="GO" id="GO:0016787">
    <property type="term" value="F:hydrolase activity"/>
    <property type="evidence" value="ECO:0007669"/>
    <property type="project" value="UniProtKB-KW"/>
</dbReference>
<organism evidence="3 4">
    <name type="scientific">Aspergillus carbonarius (strain ITEM 5010)</name>
    <dbReference type="NCBI Taxonomy" id="602072"/>
    <lineage>
        <taxon>Eukaryota</taxon>
        <taxon>Fungi</taxon>
        <taxon>Dikarya</taxon>
        <taxon>Ascomycota</taxon>
        <taxon>Pezizomycotina</taxon>
        <taxon>Eurotiomycetes</taxon>
        <taxon>Eurotiomycetidae</taxon>
        <taxon>Eurotiales</taxon>
        <taxon>Aspergillaceae</taxon>
        <taxon>Aspergillus</taxon>
        <taxon>Aspergillus subgen. Circumdati</taxon>
    </lineage>
</organism>
<evidence type="ECO:0000313" key="3">
    <source>
        <dbReference type="EMBL" id="OOF92270.1"/>
    </source>
</evidence>
<gene>
    <name evidence="3" type="ORF">ASPCADRAFT_210699</name>
</gene>
<dbReference type="OMA" id="PFCPFSD"/>
<protein>
    <recommendedName>
        <fullName evidence="2">UFSP1/2/DUB catalytic domain-containing protein</fullName>
    </recommendedName>
</protein>
<dbReference type="EMBL" id="KV907508">
    <property type="protein sequence ID" value="OOF92270.1"/>
    <property type="molecule type" value="Genomic_DNA"/>
</dbReference>